<feature type="non-terminal residue" evidence="2">
    <location>
        <position position="74"/>
    </location>
</feature>
<evidence type="ECO:0000313" key="2">
    <source>
        <dbReference type="EMBL" id="HAB2217331.1"/>
    </source>
</evidence>
<accession>A0A6X8THL7</accession>
<dbReference type="EMBL" id="DAAGAC010000065">
    <property type="protein sequence ID" value="HAB2217331.1"/>
    <property type="molecule type" value="Genomic_DNA"/>
</dbReference>
<reference evidence="2" key="2">
    <citation type="submission" date="2019-10" db="EMBL/GenBank/DDBJ databases">
        <authorList>
            <consortium name="NCBI Pathogen Detection Project"/>
        </authorList>
    </citation>
    <scope>NUCLEOTIDE SEQUENCE</scope>
    <source>
        <strain evidence="2">Salmonella enterica</strain>
    </source>
</reference>
<feature type="transmembrane region" description="Helical" evidence="1">
    <location>
        <begin position="28"/>
        <end position="50"/>
    </location>
</feature>
<reference evidence="2" key="1">
    <citation type="journal article" date="2018" name="Genome Biol.">
        <title>SKESA: strategic k-mer extension for scrupulous assemblies.</title>
        <authorList>
            <person name="Souvorov A."/>
            <person name="Agarwala R."/>
            <person name="Lipman D.J."/>
        </authorList>
    </citation>
    <scope>NUCLEOTIDE SEQUENCE</scope>
    <source>
        <strain evidence="2">Salmonella enterica</strain>
    </source>
</reference>
<evidence type="ECO:0000256" key="1">
    <source>
        <dbReference type="SAM" id="Phobius"/>
    </source>
</evidence>
<protein>
    <submittedName>
        <fullName evidence="2">Uncharacterized protein</fullName>
    </submittedName>
</protein>
<sequence length="74" mass="8158">MLKDDTIHWRNLGADIKDLYPRIIQPKFVFISIVTLSVSTCGIWIGPLFLGDSSQVGFSIFSFIIATLGVLAAE</sequence>
<name>A0A6X8THL7_SALET</name>
<keyword evidence="1" id="KW-0472">Membrane</keyword>
<keyword evidence="1" id="KW-0812">Transmembrane</keyword>
<dbReference type="AlphaFoldDB" id="A0A6X8THL7"/>
<comment type="caution">
    <text evidence="2">The sequence shown here is derived from an EMBL/GenBank/DDBJ whole genome shotgun (WGS) entry which is preliminary data.</text>
</comment>
<gene>
    <name evidence="2" type="ORF">GB207_12995</name>
</gene>
<organism evidence="2">
    <name type="scientific">Salmonella enterica subsp. enterica serovar Bareilly</name>
    <dbReference type="NCBI Taxonomy" id="58096"/>
    <lineage>
        <taxon>Bacteria</taxon>
        <taxon>Pseudomonadati</taxon>
        <taxon>Pseudomonadota</taxon>
        <taxon>Gammaproteobacteria</taxon>
        <taxon>Enterobacterales</taxon>
        <taxon>Enterobacteriaceae</taxon>
        <taxon>Salmonella</taxon>
    </lineage>
</organism>
<feature type="transmembrane region" description="Helical" evidence="1">
    <location>
        <begin position="56"/>
        <end position="73"/>
    </location>
</feature>
<proteinExistence type="predicted"/>
<keyword evidence="1" id="KW-1133">Transmembrane helix</keyword>